<accession>A0ABX6ER50</accession>
<keyword evidence="6" id="KW-0564">Palmitate</keyword>
<keyword evidence="8 10" id="KW-0012">Acyltransferase</keyword>
<keyword evidence="2 10" id="KW-0808">Transferase</keyword>
<keyword evidence="3 10" id="KW-0812">Transmembrane</keyword>
<dbReference type="EC" id="2.3.1.225" evidence="10"/>
<evidence type="ECO:0000313" key="13">
    <source>
        <dbReference type="Proteomes" id="UP000422736"/>
    </source>
</evidence>
<dbReference type="Proteomes" id="UP000422736">
    <property type="component" value="Chromosome 2"/>
</dbReference>
<comment type="similarity">
    <text evidence="10">Belongs to the DHHC palmitoyltransferase family.</text>
</comment>
<evidence type="ECO:0000256" key="1">
    <source>
        <dbReference type="ARBA" id="ARBA00004141"/>
    </source>
</evidence>
<comment type="catalytic activity">
    <reaction evidence="9 10">
        <text>L-cysteinyl-[protein] + hexadecanoyl-CoA = S-hexadecanoyl-L-cysteinyl-[protein] + CoA</text>
        <dbReference type="Rhea" id="RHEA:36683"/>
        <dbReference type="Rhea" id="RHEA-COMP:10131"/>
        <dbReference type="Rhea" id="RHEA-COMP:11032"/>
        <dbReference type="ChEBI" id="CHEBI:29950"/>
        <dbReference type="ChEBI" id="CHEBI:57287"/>
        <dbReference type="ChEBI" id="CHEBI:57379"/>
        <dbReference type="ChEBI" id="CHEBI:74151"/>
        <dbReference type="EC" id="2.3.1.225"/>
    </reaction>
</comment>
<keyword evidence="7" id="KW-0449">Lipoprotein</keyword>
<feature type="transmembrane region" description="Helical" evidence="10">
    <location>
        <begin position="186"/>
        <end position="213"/>
    </location>
</feature>
<keyword evidence="5 10" id="KW-0472">Membrane</keyword>
<gene>
    <name evidence="12" type="primary">PFA3</name>
    <name evidence="12" type="ORF">FIM1_1481</name>
</gene>
<feature type="domain" description="Palmitoyltransferase DHHC" evidence="11">
    <location>
        <begin position="102"/>
        <end position="225"/>
    </location>
</feature>
<keyword evidence="4 10" id="KW-1133">Transmembrane helix</keyword>
<feature type="transmembrane region" description="Helical" evidence="10">
    <location>
        <begin position="151"/>
        <end position="174"/>
    </location>
</feature>
<dbReference type="InterPro" id="IPR039859">
    <property type="entry name" value="PFA4/ZDH16/20/ERF2-like"/>
</dbReference>
<evidence type="ECO:0000259" key="11">
    <source>
        <dbReference type="Pfam" id="PF01529"/>
    </source>
</evidence>
<evidence type="ECO:0000256" key="3">
    <source>
        <dbReference type="ARBA" id="ARBA00022692"/>
    </source>
</evidence>
<sequence>MIFNKIGYYFPKLLTHTLILYTAVICFLKVDIIPRGLNGFLLTILVFIQLFTYWRVINLGAGCPSEFPLLSINRVEDVMNGVEQPPDIIKNNCICVKRDGSYRFCRQCKLWKPDRSHHCSKCNKCYLKMDHHCPWFATCVGFRNQKLFVQFLCYVTIYSAYVLLLTSLEMYFWFSDAKYETELLNMHLLITWLLALLSSISTFAFSCYTIWLVTKNETTIEQYEWNSIRNDLQIYSDSLNCQTSAVNNVFDLGSRKSNFNSVMGNSWKEWLLPIQKYVVDSTDCYTDKGLFFPVKSDIYDEYRESANLQQRLLSRLSPRSSMENI</sequence>
<proteinExistence type="inferred from homology"/>
<evidence type="ECO:0000256" key="2">
    <source>
        <dbReference type="ARBA" id="ARBA00022679"/>
    </source>
</evidence>
<name>A0ABX6ER50_KLUMA</name>
<dbReference type="EMBL" id="CP015055">
    <property type="protein sequence ID" value="QGN14810.1"/>
    <property type="molecule type" value="Genomic_DNA"/>
</dbReference>
<protein>
    <recommendedName>
        <fullName evidence="10">Palmitoyltransferase</fullName>
        <ecNumber evidence="10">2.3.1.225</ecNumber>
    </recommendedName>
</protein>
<dbReference type="PANTHER" id="PTHR12246">
    <property type="entry name" value="PALMITOYLTRANSFERASE ZDHHC16"/>
    <property type="match status" value="1"/>
</dbReference>
<comment type="domain">
    <text evidence="10">The DHHC domain is required for palmitoyltransferase activity.</text>
</comment>
<reference evidence="12 13" key="2">
    <citation type="submission" date="2019-11" db="EMBL/GenBank/DDBJ databases">
        <authorList>
            <person name="Lu H."/>
        </authorList>
    </citation>
    <scope>NUCLEOTIDE SEQUENCE [LARGE SCALE GENOMIC DNA]</scope>
    <source>
        <strain evidence="12 13">FIM1</strain>
    </source>
</reference>
<evidence type="ECO:0000256" key="7">
    <source>
        <dbReference type="ARBA" id="ARBA00023288"/>
    </source>
</evidence>
<dbReference type="InterPro" id="IPR001594">
    <property type="entry name" value="Palmitoyltrfase_DHHC"/>
</dbReference>
<evidence type="ECO:0000256" key="5">
    <source>
        <dbReference type="ARBA" id="ARBA00023136"/>
    </source>
</evidence>
<organism evidence="12 13">
    <name type="scientific">Kluyveromyces marxianus</name>
    <name type="common">Yeast</name>
    <name type="synonym">Candida kefyr</name>
    <dbReference type="NCBI Taxonomy" id="4911"/>
    <lineage>
        <taxon>Eukaryota</taxon>
        <taxon>Fungi</taxon>
        <taxon>Dikarya</taxon>
        <taxon>Ascomycota</taxon>
        <taxon>Saccharomycotina</taxon>
        <taxon>Saccharomycetes</taxon>
        <taxon>Saccharomycetales</taxon>
        <taxon>Saccharomycetaceae</taxon>
        <taxon>Kluyveromyces</taxon>
    </lineage>
</organism>
<keyword evidence="13" id="KW-1185">Reference proteome</keyword>
<feature type="transmembrane region" description="Helical" evidence="10">
    <location>
        <begin position="36"/>
        <end position="54"/>
    </location>
</feature>
<evidence type="ECO:0000256" key="8">
    <source>
        <dbReference type="ARBA" id="ARBA00023315"/>
    </source>
</evidence>
<dbReference type="PROSITE" id="PS50216">
    <property type="entry name" value="DHHC"/>
    <property type="match status" value="1"/>
</dbReference>
<dbReference type="Pfam" id="PF01529">
    <property type="entry name" value="DHHC"/>
    <property type="match status" value="1"/>
</dbReference>
<evidence type="ECO:0000256" key="10">
    <source>
        <dbReference type="RuleBase" id="RU079119"/>
    </source>
</evidence>
<evidence type="ECO:0000256" key="9">
    <source>
        <dbReference type="ARBA" id="ARBA00048048"/>
    </source>
</evidence>
<evidence type="ECO:0000256" key="4">
    <source>
        <dbReference type="ARBA" id="ARBA00022989"/>
    </source>
</evidence>
<comment type="subcellular location">
    <subcellularLocation>
        <location evidence="1">Membrane</location>
        <topology evidence="1">Multi-pass membrane protein</topology>
    </subcellularLocation>
</comment>
<reference evidence="12 13" key="1">
    <citation type="submission" date="2016-03" db="EMBL/GenBank/DDBJ databases">
        <title>How can Kluyveromyces marxianus grow so fast - potential evolutionary course in Saccharomyces Complex revealed by comparative genomics.</title>
        <authorList>
            <person name="Mo W."/>
            <person name="Lu W."/>
            <person name="Yang X."/>
            <person name="Qi J."/>
            <person name="Lv H."/>
        </authorList>
    </citation>
    <scope>NUCLEOTIDE SEQUENCE [LARGE SCALE GENOMIC DNA]</scope>
    <source>
        <strain evidence="12 13">FIM1</strain>
    </source>
</reference>
<evidence type="ECO:0000313" key="12">
    <source>
        <dbReference type="EMBL" id="QGN14810.1"/>
    </source>
</evidence>
<evidence type="ECO:0000256" key="6">
    <source>
        <dbReference type="ARBA" id="ARBA00023139"/>
    </source>
</evidence>
<feature type="transmembrane region" description="Helical" evidence="10">
    <location>
        <begin position="12"/>
        <end position="30"/>
    </location>
</feature>